<dbReference type="EMBL" id="AP021858">
    <property type="protein sequence ID" value="BBO23171.1"/>
    <property type="molecule type" value="Genomic_DNA"/>
</dbReference>
<reference evidence="2" key="1">
    <citation type="journal article" name="DNA Res.">
        <title>The physiological potential of anammox bacteria as revealed by their core genome structure.</title>
        <authorList>
            <person name="Okubo T."/>
            <person name="Toyoda A."/>
            <person name="Fukuhara K."/>
            <person name="Uchiyama I."/>
            <person name="Harigaya Y."/>
            <person name="Kuroiwa M."/>
            <person name="Suzuki T."/>
            <person name="Murakami Y."/>
            <person name="Suwa Y."/>
            <person name="Takami H."/>
        </authorList>
    </citation>
    <scope>NUCLEOTIDE SEQUENCE</scope>
    <source>
        <strain evidence="2">317325-2</strain>
    </source>
</reference>
<dbReference type="AlphaFoldDB" id="A0A809S8T7"/>
<protein>
    <submittedName>
        <fullName evidence="2">Uncharacterized protein</fullName>
    </submittedName>
</protein>
<evidence type="ECO:0000256" key="1">
    <source>
        <dbReference type="SAM" id="MobiDB-lite"/>
    </source>
</evidence>
<evidence type="ECO:0000313" key="3">
    <source>
        <dbReference type="Proteomes" id="UP000662873"/>
    </source>
</evidence>
<organism evidence="2 3">
    <name type="scientific">Candidatus Nitrosymbiomonas proteolyticus</name>
    <dbReference type="NCBI Taxonomy" id="2608984"/>
    <lineage>
        <taxon>Bacteria</taxon>
        <taxon>Bacillati</taxon>
        <taxon>Armatimonadota</taxon>
        <taxon>Armatimonadota incertae sedis</taxon>
        <taxon>Candidatus Nitrosymbiomonas</taxon>
    </lineage>
</organism>
<feature type="region of interest" description="Disordered" evidence="1">
    <location>
        <begin position="282"/>
        <end position="306"/>
    </location>
</feature>
<dbReference type="KEGG" id="npy:NPRO_07660"/>
<feature type="compositionally biased region" description="Pro residues" evidence="1">
    <location>
        <begin position="468"/>
        <end position="481"/>
    </location>
</feature>
<feature type="region of interest" description="Disordered" evidence="1">
    <location>
        <begin position="457"/>
        <end position="481"/>
    </location>
</feature>
<accession>A0A809S8T7</accession>
<gene>
    <name evidence="2" type="ORF">NPRO_07660</name>
</gene>
<name>A0A809S8T7_9BACT</name>
<sequence length="481" mass="54792">MPRDMPAWLAAPGADHLFYKAAPYNWAINRIPKFAKDMYATGVGHAMAYEALVRGEASTLETKTFDTINWVLKNQPAMPVDEGAISPTFLRKYGYLEKVFDWAHTLHFQTIDVFAHPGWTDEQKEKEIERLWAFYEAQPYAITGLPMNMDYLDSFSYSMKFRTDYPKVNGLFWGYHWLQTVNYDMLYRVPVKDQAPQYEVLGARYHETELYKTDRDFMPMTAEMSPRFAKRFPQIANAFDNLHMLHDNVNDILAQPQLTEAQKQEQVKIAIYRVLATTHISETPGESEGKENSLHDHRHPPSMPGMGWMKGSEDDIMWMSGMGWMDMSACSHCSIPMPEGNPWGATVSAEGWTMMVRCLMCARDMAGETPGRAIIRAATNDPNRLLVLISDEEGNWTSNIDGIVFLEKYGEHPECSGWSRAFTTLAALEKYVSENPEYKDTKPLNLAEWAALNHGTPDTYRKIDKPNPYKPGPPPAKGGGR</sequence>
<evidence type="ECO:0000313" key="2">
    <source>
        <dbReference type="EMBL" id="BBO23171.1"/>
    </source>
</evidence>
<proteinExistence type="predicted"/>
<dbReference type="Proteomes" id="UP000662873">
    <property type="component" value="Chromosome"/>
</dbReference>